<dbReference type="NCBIfam" id="TIGR02246">
    <property type="entry name" value="SgcJ/EcaC family oxidoreductase"/>
    <property type="match status" value="1"/>
</dbReference>
<dbReference type="InterPro" id="IPR009959">
    <property type="entry name" value="Cyclase_SnoaL-like"/>
</dbReference>
<dbReference type="InterPro" id="IPR037401">
    <property type="entry name" value="SnoaL-like"/>
</dbReference>
<protein>
    <recommendedName>
        <fullName evidence="2">SnoaL-like domain-containing protein</fullName>
    </recommendedName>
</protein>
<keyword evidence="4" id="KW-1185">Reference proteome</keyword>
<name>A0A059E0K3_9PROT</name>
<dbReference type="Pfam" id="PF12680">
    <property type="entry name" value="SnoaL_2"/>
    <property type="match status" value="2"/>
</dbReference>
<dbReference type="PROSITE" id="PS51257">
    <property type="entry name" value="PROKAR_LIPOPROTEIN"/>
    <property type="match status" value="1"/>
</dbReference>
<dbReference type="AlphaFoldDB" id="A0A059E0K3"/>
<organism evidence="3 4">
    <name type="scientific">Hyphomonas atlantica</name>
    <dbReference type="NCBI Taxonomy" id="1280948"/>
    <lineage>
        <taxon>Bacteria</taxon>
        <taxon>Pseudomonadati</taxon>
        <taxon>Pseudomonadota</taxon>
        <taxon>Alphaproteobacteria</taxon>
        <taxon>Hyphomonadales</taxon>
        <taxon>Hyphomonadaceae</taxon>
        <taxon>Hyphomonas</taxon>
    </lineage>
</organism>
<dbReference type="SUPFAM" id="SSF54427">
    <property type="entry name" value="NTF2-like"/>
    <property type="match status" value="2"/>
</dbReference>
<dbReference type="EMBL" id="AWFH01000023">
    <property type="protein sequence ID" value="KCZ60375.1"/>
    <property type="molecule type" value="Genomic_DNA"/>
</dbReference>
<dbReference type="RefSeq" id="WP_051602690.1">
    <property type="nucleotide sequence ID" value="NZ_AWFH01000023.1"/>
</dbReference>
<dbReference type="InterPro" id="IPR011944">
    <property type="entry name" value="Steroid_delta5-4_isomerase"/>
</dbReference>
<dbReference type="Proteomes" id="UP000024547">
    <property type="component" value="Unassembled WGS sequence"/>
</dbReference>
<dbReference type="OrthoDB" id="9781757at2"/>
<accession>A0A059E0K3</accession>
<evidence type="ECO:0000313" key="3">
    <source>
        <dbReference type="EMBL" id="KCZ60375.1"/>
    </source>
</evidence>
<gene>
    <name evidence="3" type="ORF">HY36_05190</name>
</gene>
<evidence type="ECO:0000259" key="2">
    <source>
        <dbReference type="Pfam" id="PF12680"/>
    </source>
</evidence>
<feature type="chain" id="PRO_5001575839" description="SnoaL-like domain-containing protein" evidence="1">
    <location>
        <begin position="22"/>
        <end position="299"/>
    </location>
</feature>
<sequence>MKLISKLAVASAMLVTACQTAPQNMETELAVESTLEAESIAVAKDMVAAWNDLDVDRIANLFSEDAVLHSMMIEPIHGRETLREHLGALLKNATRLELQLKTVSATGNTVFLERVDDFDVNGKHGAVPVTGVLVIEEGKVTEWREYYDRNELFTEMGVIQPEPDHLATVNQIMDSWKAGNIDGVLAHVAPDVTYYYRVGSEPLKGPDEIRAFLEKFGAGMSNIQWRINRHAQDGDILMVEGADDFVDAKGNRIQIPYMGMFEFENGKIRLWRDYFNPAIGDLTRKGEPVPDHVQALLDE</sequence>
<dbReference type="eggNOG" id="COG4308">
    <property type="taxonomic scope" value="Bacteria"/>
</dbReference>
<feature type="domain" description="SnoaL-like" evidence="2">
    <location>
        <begin position="170"/>
        <end position="269"/>
    </location>
</feature>
<keyword evidence="1" id="KW-0732">Signal</keyword>
<dbReference type="PANTHER" id="PTHR38436">
    <property type="entry name" value="POLYKETIDE CYCLASE SNOAL-LIKE DOMAIN"/>
    <property type="match status" value="1"/>
</dbReference>
<dbReference type="PATRIC" id="fig|1280948.3.peg.2096"/>
<dbReference type="PANTHER" id="PTHR38436:SF1">
    <property type="entry name" value="ESTER CYCLASE"/>
    <property type="match status" value="1"/>
</dbReference>
<feature type="signal peptide" evidence="1">
    <location>
        <begin position="1"/>
        <end position="21"/>
    </location>
</feature>
<evidence type="ECO:0000313" key="4">
    <source>
        <dbReference type="Proteomes" id="UP000024547"/>
    </source>
</evidence>
<dbReference type="InterPro" id="IPR032710">
    <property type="entry name" value="NTF2-like_dom_sf"/>
</dbReference>
<comment type="caution">
    <text evidence="3">The sequence shown here is derived from an EMBL/GenBank/DDBJ whole genome shotgun (WGS) entry which is preliminary data.</text>
</comment>
<dbReference type="STRING" id="1280948.HY36_05190"/>
<proteinExistence type="predicted"/>
<evidence type="ECO:0000256" key="1">
    <source>
        <dbReference type="SAM" id="SignalP"/>
    </source>
</evidence>
<dbReference type="GO" id="GO:0030638">
    <property type="term" value="P:polyketide metabolic process"/>
    <property type="evidence" value="ECO:0007669"/>
    <property type="project" value="InterPro"/>
</dbReference>
<reference evidence="3 4" key="1">
    <citation type="journal article" date="2014" name="Antonie Van Leeuwenhoek">
        <title>Hyphomonas beringensis sp. nov. and Hyphomonas chukchiensis sp. nov., isolated from surface seawater of the Bering Sea and Chukchi Sea.</title>
        <authorList>
            <person name="Li C."/>
            <person name="Lai Q."/>
            <person name="Li G."/>
            <person name="Dong C."/>
            <person name="Wang J."/>
            <person name="Liao Y."/>
            <person name="Shao Z."/>
        </authorList>
    </citation>
    <scope>NUCLEOTIDE SEQUENCE [LARGE SCALE GENOMIC DNA]</scope>
    <source>
        <strain evidence="3 4">22II1-22F38</strain>
    </source>
</reference>
<dbReference type="Gene3D" id="3.10.450.50">
    <property type="match status" value="2"/>
</dbReference>
<feature type="domain" description="SnoaL-like" evidence="2">
    <location>
        <begin position="44"/>
        <end position="143"/>
    </location>
</feature>